<dbReference type="Proteomes" id="UP000836387">
    <property type="component" value="Unassembled WGS sequence"/>
</dbReference>
<accession>A0ACA9TWJ9</accession>
<sequence length="669" mass="75756">MTKTTGANIFEAEFLFLTVMDALSADAVYKNTFEKNQLDLMRIRFMRCSRLLGLARQEVPYVQGSLSGLDLVAVSQRMSELKTALDQSGTFVPAGSRADQADPDPNSLRGWLVNFQRSYRQKFNVEHSNPVLKWVPKDPDNIQTMCSSFNDTTVALEKLVGHDVVSLTRKDAIELARAPSQASLMEAAKGTDSMLFDFLQEEQMNQKQKEEGDNHEGQHDLEQHQEQLKLEEDKLQRKLAGIRSEQSDRNQGHALARAELKRNLGANNRDYHQWVAGLQRDQAASDRDYGLQQAGLQRDRVTRDGAHRQQEERLQREQARRDQDHILQMTALEDAYKQQEANLQSRLVQRKSELQKEPSQRKSELYSMLLDADRLYNEKSMKVRAQYHQETQGLQEQHDLRTQEYFSELLELQSQHTEREDEQLKRQDILRQQDHCRQLADSQKNLALQQYELEQEEAKRNLDYAQWHTAKQREQEELEDQLRQIRGQMQPETRREMENRASAFNNPNSTPIYTSIADMKARRAAAAATPSRASTADTPNTPSTTSSFTTPWSPPSASTAPRGPRGPVGPREPASPRLPVRPRAPVGPRAPVAPRGPVRPSGPIGPRGPSTPTSGSAGTFLSSKVISSNITAANDPIVLDGNHQFPTVLRNVVIDDSRIVFISKPGAYR</sequence>
<evidence type="ECO:0000313" key="1">
    <source>
        <dbReference type="EMBL" id="CAG9945361.1"/>
    </source>
</evidence>
<keyword evidence="2" id="KW-1185">Reference proteome</keyword>
<reference evidence="1" key="1">
    <citation type="submission" date="2020-04" db="EMBL/GenBank/DDBJ databases">
        <authorList>
            <person name="Broberg M."/>
        </authorList>
    </citation>
    <scope>NUCLEOTIDE SEQUENCE</scope>
</reference>
<proteinExistence type="predicted"/>
<dbReference type="EMBL" id="CADEHS020000009">
    <property type="protein sequence ID" value="CAG9945361.1"/>
    <property type="molecule type" value="Genomic_DNA"/>
</dbReference>
<organism evidence="1 2">
    <name type="scientific">Clonostachys rosea f. rosea IK726</name>
    <dbReference type="NCBI Taxonomy" id="1349383"/>
    <lineage>
        <taxon>Eukaryota</taxon>
        <taxon>Fungi</taxon>
        <taxon>Dikarya</taxon>
        <taxon>Ascomycota</taxon>
        <taxon>Pezizomycotina</taxon>
        <taxon>Sordariomycetes</taxon>
        <taxon>Hypocreomycetidae</taxon>
        <taxon>Hypocreales</taxon>
        <taxon>Bionectriaceae</taxon>
        <taxon>Clonostachys</taxon>
    </lineage>
</organism>
<gene>
    <name evidence="1" type="ORF">CRV2_00012095</name>
</gene>
<comment type="caution">
    <text evidence="1">The sequence shown here is derived from an EMBL/GenBank/DDBJ whole genome shotgun (WGS) entry which is preliminary data.</text>
</comment>
<evidence type="ECO:0000313" key="2">
    <source>
        <dbReference type="Proteomes" id="UP000836387"/>
    </source>
</evidence>
<protein>
    <submittedName>
        <fullName evidence="1">Uncharacterized protein</fullName>
    </submittedName>
</protein>
<name>A0ACA9TWJ9_BIOOC</name>
<reference evidence="1" key="2">
    <citation type="submission" date="2021-10" db="EMBL/GenBank/DDBJ databases">
        <authorList>
            <person name="Piombo E."/>
        </authorList>
    </citation>
    <scope>NUCLEOTIDE SEQUENCE</scope>
</reference>